<reference evidence="2 3" key="1">
    <citation type="submission" date="2019-11" db="EMBL/GenBank/DDBJ databases">
        <title>Comparative genomics of hydrocarbon-degrading Desulfosarcina strains.</title>
        <authorList>
            <person name="Watanabe M."/>
            <person name="Kojima H."/>
            <person name="Fukui M."/>
        </authorList>
    </citation>
    <scope>NUCLEOTIDE SEQUENCE [LARGE SCALE GENOMIC DNA]</scope>
    <source>
        <strain evidence="2 3">PP31</strain>
    </source>
</reference>
<dbReference type="InterPro" id="IPR051162">
    <property type="entry name" value="T4SS_component"/>
</dbReference>
<dbReference type="Proteomes" id="UP000427769">
    <property type="component" value="Chromosome"/>
</dbReference>
<name>A0A5K7ZBD7_9BACT</name>
<dbReference type="Pfam" id="PF12696">
    <property type="entry name" value="TraG-D_C"/>
    <property type="match status" value="1"/>
</dbReference>
<dbReference type="KEGG" id="dwd:DSCW_49060"/>
<dbReference type="InterPro" id="IPR032689">
    <property type="entry name" value="TraG-D_C"/>
</dbReference>
<dbReference type="SUPFAM" id="SSF52540">
    <property type="entry name" value="P-loop containing nucleoside triphosphate hydrolases"/>
    <property type="match status" value="1"/>
</dbReference>
<evidence type="ECO:0000313" key="2">
    <source>
        <dbReference type="EMBL" id="BBO77489.1"/>
    </source>
</evidence>
<dbReference type="InterPro" id="IPR027417">
    <property type="entry name" value="P-loop_NTPase"/>
</dbReference>
<evidence type="ECO:0000259" key="1">
    <source>
        <dbReference type="Pfam" id="PF12696"/>
    </source>
</evidence>
<protein>
    <submittedName>
        <fullName evidence="2">Conjugal transfer protein TraG</fullName>
    </submittedName>
</protein>
<sequence length="443" mass="49178">MFWLRKPATTIGRGVLLNDLKGPIRRIEIPDTDRIGHIGCFGTTRIGKSKMIEHMVTQDIAKGYSVVVVDPKGDLELFSKIVQTAYDNERANELCLINPIYPDFSATINPLAYYFSPEEIVNHVVSGVQAKDAYFHNVAYETTLVIVLGLLALKEKATPDLSINFAEIGRRCGAQEIEDLTATLSKIEDPGAREIVHIANKILQAREEFFGKVTSSLRTVLTALSIGNMGRIIGRARSNRFVKRLENGQRVILVVQTGSMLSGKVSDMMARILISMIQSFIGRRFASGQKIDPPLAIYIDEFSNACYIGIEDLFNKAGGAGAMVNVFTQSLADITAAIGEQMARKILDNLNTKIFMRVNDPQTARYVSESSGTRKKYDPFLQLGGGITMRCAEEAAVRPEDVLNLRKRIFYLFGINGRYKGKTELVKPSRLKVEYPDIISKAV</sequence>
<proteinExistence type="predicted"/>
<accession>A0A5K7ZBD7</accession>
<dbReference type="CDD" id="cd01127">
    <property type="entry name" value="TrwB_TraG_TraD_VirD4"/>
    <property type="match status" value="2"/>
</dbReference>
<dbReference type="PANTHER" id="PTHR30121">
    <property type="entry name" value="UNCHARACTERIZED PROTEIN YJGR-RELATED"/>
    <property type="match status" value="1"/>
</dbReference>
<dbReference type="RefSeq" id="WP_155306222.1">
    <property type="nucleotide sequence ID" value="NZ_AP021875.1"/>
</dbReference>
<keyword evidence="3" id="KW-1185">Reference proteome</keyword>
<dbReference type="OrthoDB" id="9776736at2"/>
<organism evidence="2 3">
    <name type="scientific">Desulfosarcina widdelii</name>
    <dbReference type="NCBI Taxonomy" id="947919"/>
    <lineage>
        <taxon>Bacteria</taxon>
        <taxon>Pseudomonadati</taxon>
        <taxon>Thermodesulfobacteriota</taxon>
        <taxon>Desulfobacteria</taxon>
        <taxon>Desulfobacterales</taxon>
        <taxon>Desulfosarcinaceae</taxon>
        <taxon>Desulfosarcina</taxon>
    </lineage>
</organism>
<dbReference type="PANTHER" id="PTHR30121:SF6">
    <property type="entry name" value="SLR6007 PROTEIN"/>
    <property type="match status" value="1"/>
</dbReference>
<evidence type="ECO:0000313" key="3">
    <source>
        <dbReference type="Proteomes" id="UP000427769"/>
    </source>
</evidence>
<dbReference type="AlphaFoldDB" id="A0A5K7ZBD7"/>
<feature type="domain" description="TraD/TraG TraM recognition site" evidence="1">
    <location>
        <begin position="294"/>
        <end position="375"/>
    </location>
</feature>
<gene>
    <name evidence="2" type="ORF">DSCW_49060</name>
</gene>
<dbReference type="EMBL" id="AP021875">
    <property type="protein sequence ID" value="BBO77489.1"/>
    <property type="molecule type" value="Genomic_DNA"/>
</dbReference>
<dbReference type="Gene3D" id="3.40.50.300">
    <property type="entry name" value="P-loop containing nucleotide triphosphate hydrolases"/>
    <property type="match status" value="2"/>
</dbReference>